<evidence type="ECO:0000313" key="3">
    <source>
        <dbReference type="EMBL" id="KUN82212.1"/>
    </source>
</evidence>
<organism evidence="3 4">
    <name type="scientific">Streptomyces bungoensis</name>
    <dbReference type="NCBI Taxonomy" id="285568"/>
    <lineage>
        <taxon>Bacteria</taxon>
        <taxon>Bacillati</taxon>
        <taxon>Actinomycetota</taxon>
        <taxon>Actinomycetes</taxon>
        <taxon>Kitasatosporales</taxon>
        <taxon>Streptomycetaceae</taxon>
        <taxon>Streptomyces</taxon>
    </lineage>
</organism>
<evidence type="ECO:0000256" key="1">
    <source>
        <dbReference type="SAM" id="MobiDB-lite"/>
    </source>
</evidence>
<reference evidence="3 4" key="1">
    <citation type="submission" date="2015-10" db="EMBL/GenBank/DDBJ databases">
        <title>Draft genome sequence of Streptomyces bungoensis DSM 41781, type strain for the species Streptomyces bungoensis.</title>
        <authorList>
            <person name="Ruckert C."/>
            <person name="Winkler A."/>
            <person name="Kalinowski J."/>
            <person name="Kampfer P."/>
            <person name="Glaeser S."/>
        </authorList>
    </citation>
    <scope>NUCLEOTIDE SEQUENCE [LARGE SCALE GENOMIC DNA]</scope>
    <source>
        <strain evidence="3 4">DSM 41781</strain>
    </source>
</reference>
<sequence length="136" mass="13419">MTAGGDRRGSTSCPAVVWTRTVVIALVAALAVLVHHEAATAVSHVPSSGTMRAMGADMKHAGFAPTASGDGNACSGMTGPHCSAASVETVKPAPPAAAAVGHTTASSPRTPPTGRSVPGTVGRAPPDLSFLSRLLV</sequence>
<accession>A0A101SXY8</accession>
<dbReference type="AlphaFoldDB" id="A0A101SXY8"/>
<name>A0A101SXY8_9ACTN</name>
<proteinExistence type="predicted"/>
<keyword evidence="2" id="KW-0472">Membrane</keyword>
<gene>
    <name evidence="3" type="ORF">AQJ66_22585</name>
</gene>
<protein>
    <submittedName>
        <fullName evidence="3">Uncharacterized protein</fullName>
    </submittedName>
</protein>
<comment type="caution">
    <text evidence="3">The sequence shown here is derived from an EMBL/GenBank/DDBJ whole genome shotgun (WGS) entry which is preliminary data.</text>
</comment>
<feature type="region of interest" description="Disordered" evidence="1">
    <location>
        <begin position="93"/>
        <end position="124"/>
    </location>
</feature>
<keyword evidence="2" id="KW-1133">Transmembrane helix</keyword>
<dbReference type="Proteomes" id="UP000053024">
    <property type="component" value="Unassembled WGS sequence"/>
</dbReference>
<dbReference type="STRING" id="285568.AQJ66_22585"/>
<keyword evidence="2" id="KW-0812">Transmembrane</keyword>
<feature type="transmembrane region" description="Helical" evidence="2">
    <location>
        <begin position="15"/>
        <end position="34"/>
    </location>
</feature>
<keyword evidence="4" id="KW-1185">Reference proteome</keyword>
<dbReference type="EMBL" id="LMWX01000038">
    <property type="protein sequence ID" value="KUN82212.1"/>
    <property type="molecule type" value="Genomic_DNA"/>
</dbReference>
<evidence type="ECO:0000256" key="2">
    <source>
        <dbReference type="SAM" id="Phobius"/>
    </source>
</evidence>
<evidence type="ECO:0000313" key="4">
    <source>
        <dbReference type="Proteomes" id="UP000053024"/>
    </source>
</evidence>